<keyword evidence="3" id="KW-1185">Reference proteome</keyword>
<protein>
    <submittedName>
        <fullName evidence="2">Uncharacterized protein</fullName>
    </submittedName>
</protein>
<proteinExistence type="predicted"/>
<name>A0ABW5YJU7_9FLAO</name>
<sequence length="167" mass="19658">MDKQSLFFTVLVGIISLILALGLLQIFINKKIKNDLNTRTWAFLMWQLSWIIPFFIFLKIALLITENTIETVIYSNTIQNTFFYSVSKILLYIGFTFLYTVFVNKTIDLLDKFFFSKSDMLIELENNNTIYFALKLILVIGFTLSISTVFEHFLNWFVPSIETPFYH</sequence>
<organism evidence="2 3">
    <name type="scientific">Flavobacterium chuncheonense</name>
    <dbReference type="NCBI Taxonomy" id="2026653"/>
    <lineage>
        <taxon>Bacteria</taxon>
        <taxon>Pseudomonadati</taxon>
        <taxon>Bacteroidota</taxon>
        <taxon>Flavobacteriia</taxon>
        <taxon>Flavobacteriales</taxon>
        <taxon>Flavobacteriaceae</taxon>
        <taxon>Flavobacterium</taxon>
    </lineage>
</organism>
<feature type="transmembrane region" description="Helical" evidence="1">
    <location>
        <begin position="40"/>
        <end position="62"/>
    </location>
</feature>
<reference evidence="3" key="1">
    <citation type="journal article" date="2019" name="Int. J. Syst. Evol. Microbiol.">
        <title>The Global Catalogue of Microorganisms (GCM) 10K type strain sequencing project: providing services to taxonomists for standard genome sequencing and annotation.</title>
        <authorList>
            <consortium name="The Broad Institute Genomics Platform"/>
            <consortium name="The Broad Institute Genome Sequencing Center for Infectious Disease"/>
            <person name="Wu L."/>
            <person name="Ma J."/>
        </authorList>
    </citation>
    <scope>NUCLEOTIDE SEQUENCE [LARGE SCALE GENOMIC DNA]</scope>
    <source>
        <strain evidence="3">KCTC 22671</strain>
    </source>
</reference>
<comment type="caution">
    <text evidence="2">The sequence shown here is derived from an EMBL/GenBank/DDBJ whole genome shotgun (WGS) entry which is preliminary data.</text>
</comment>
<feature type="transmembrane region" description="Helical" evidence="1">
    <location>
        <begin position="130"/>
        <end position="150"/>
    </location>
</feature>
<feature type="transmembrane region" description="Helical" evidence="1">
    <location>
        <begin position="6"/>
        <end position="28"/>
    </location>
</feature>
<keyword evidence="1" id="KW-1133">Transmembrane helix</keyword>
<gene>
    <name evidence="2" type="ORF">ACFS5J_02500</name>
</gene>
<accession>A0ABW5YJU7</accession>
<evidence type="ECO:0000256" key="1">
    <source>
        <dbReference type="SAM" id="Phobius"/>
    </source>
</evidence>
<dbReference type="RefSeq" id="WP_379810390.1">
    <property type="nucleotide sequence ID" value="NZ_JBHUPC010000010.1"/>
</dbReference>
<keyword evidence="1" id="KW-0812">Transmembrane</keyword>
<feature type="transmembrane region" description="Helical" evidence="1">
    <location>
        <begin position="82"/>
        <end position="102"/>
    </location>
</feature>
<evidence type="ECO:0000313" key="2">
    <source>
        <dbReference type="EMBL" id="MFD2890878.1"/>
    </source>
</evidence>
<keyword evidence="1" id="KW-0472">Membrane</keyword>
<evidence type="ECO:0000313" key="3">
    <source>
        <dbReference type="Proteomes" id="UP001597534"/>
    </source>
</evidence>
<dbReference type="Proteomes" id="UP001597534">
    <property type="component" value="Unassembled WGS sequence"/>
</dbReference>
<dbReference type="EMBL" id="JBHUPC010000010">
    <property type="protein sequence ID" value="MFD2890878.1"/>
    <property type="molecule type" value="Genomic_DNA"/>
</dbReference>